<keyword evidence="2" id="KW-0812">Transmembrane</keyword>
<feature type="region of interest" description="Disordered" evidence="1">
    <location>
        <begin position="163"/>
        <end position="187"/>
    </location>
</feature>
<accession>A0ABP0F8R6</accession>
<proteinExistence type="predicted"/>
<organism evidence="3 4">
    <name type="scientific">Clavelina lepadiformis</name>
    <name type="common">Light-bulb sea squirt</name>
    <name type="synonym">Ascidia lepadiformis</name>
    <dbReference type="NCBI Taxonomy" id="159417"/>
    <lineage>
        <taxon>Eukaryota</taxon>
        <taxon>Metazoa</taxon>
        <taxon>Chordata</taxon>
        <taxon>Tunicata</taxon>
        <taxon>Ascidiacea</taxon>
        <taxon>Aplousobranchia</taxon>
        <taxon>Clavelinidae</taxon>
        <taxon>Clavelina</taxon>
    </lineage>
</organism>
<reference evidence="3 4" key="1">
    <citation type="submission" date="2024-02" db="EMBL/GenBank/DDBJ databases">
        <authorList>
            <person name="Daric V."/>
            <person name="Darras S."/>
        </authorList>
    </citation>
    <scope>NUCLEOTIDE SEQUENCE [LARGE SCALE GENOMIC DNA]</scope>
</reference>
<dbReference type="EMBL" id="CAWYQH010000024">
    <property type="protein sequence ID" value="CAK8676092.1"/>
    <property type="molecule type" value="Genomic_DNA"/>
</dbReference>
<feature type="region of interest" description="Disordered" evidence="1">
    <location>
        <begin position="54"/>
        <end position="75"/>
    </location>
</feature>
<protein>
    <submittedName>
        <fullName evidence="3">Uncharacterized protein</fullName>
    </submittedName>
</protein>
<evidence type="ECO:0000313" key="4">
    <source>
        <dbReference type="Proteomes" id="UP001642483"/>
    </source>
</evidence>
<sequence length="446" mass="49606">MKIGNGTRFTSDGKDEVSAPVLIVCGFVGGILITIFLFCLMFFKLKLHRIVQAKPSPSTSAEPNEKEETHQPKRSICYTRSNVSELQVDIGKWRAGYGCRGGAVKDTDAATSISDDMSDQLTNALPIAGSTILLSPVKRNEPNKSAALIQTGNIAETETKQLNKAGAQSTRNNDSNKDQVTASHSVSTSKRNLFASAFHSIKNNITSKKVKKESDDSAYTFMKSLSVGNNLSEFNEQNKIQTLPGNFRIRSENSNLKVKMCRDEAPTNSSAYVPLSQQSSLSSCTRSTLSMENSQSQEYEDMKQVNLGNCRNFYSADEDINRSENKENEDADIYTERVCPARHSMSILETSNWNHNTIYTDEVGYLQRRMAVPSSDNPEVNQTAKYYEIDETGRQREERTLHEKDNDADSVVYGEIIGTFTDDQLTTFKEKCDNGVVYSTVTKPNA</sequence>
<feature type="transmembrane region" description="Helical" evidence="2">
    <location>
        <begin position="20"/>
        <end position="43"/>
    </location>
</feature>
<keyword evidence="2" id="KW-1133">Transmembrane helix</keyword>
<gene>
    <name evidence="3" type="ORF">CVLEPA_LOCUS5588</name>
</gene>
<evidence type="ECO:0000256" key="2">
    <source>
        <dbReference type="SAM" id="Phobius"/>
    </source>
</evidence>
<evidence type="ECO:0000256" key="1">
    <source>
        <dbReference type="SAM" id="MobiDB-lite"/>
    </source>
</evidence>
<comment type="caution">
    <text evidence="3">The sequence shown here is derived from an EMBL/GenBank/DDBJ whole genome shotgun (WGS) entry which is preliminary data.</text>
</comment>
<dbReference type="Proteomes" id="UP001642483">
    <property type="component" value="Unassembled WGS sequence"/>
</dbReference>
<name>A0ABP0F8R6_CLALP</name>
<keyword evidence="2" id="KW-0472">Membrane</keyword>
<evidence type="ECO:0000313" key="3">
    <source>
        <dbReference type="EMBL" id="CAK8676092.1"/>
    </source>
</evidence>
<keyword evidence="4" id="KW-1185">Reference proteome</keyword>